<dbReference type="Proteomes" id="UP000065822">
    <property type="component" value="Chromosome"/>
</dbReference>
<sequence>MASIKNLKKDIHNVLGDILDATFFTGKYETEKGKALIGDIFSTFDEYLSKISDRKVEKRGTYLKQLRADFAKKAGKLIAELNAL</sequence>
<dbReference type="EMBL" id="LT906449">
    <property type="protein sequence ID" value="SNV04247.1"/>
    <property type="molecule type" value="Genomic_DNA"/>
</dbReference>
<name>A0AAX2GXI1_9FLAO</name>
<dbReference type="EMBL" id="CP014227">
    <property type="protein sequence ID" value="AMD85202.1"/>
    <property type="molecule type" value="Genomic_DNA"/>
</dbReference>
<reference evidence="1 3" key="1">
    <citation type="submission" date="2016-02" db="EMBL/GenBank/DDBJ databases">
        <authorList>
            <person name="Holder M.E."/>
            <person name="Ajami N.J."/>
            <person name="Petrosino J.F."/>
        </authorList>
    </citation>
    <scope>NUCLEOTIDE SEQUENCE [LARGE SCALE GENOMIC DNA]</scope>
    <source>
        <strain evidence="1 3">CCUG 32990</strain>
    </source>
</reference>
<evidence type="ECO:0000313" key="4">
    <source>
        <dbReference type="Proteomes" id="UP000215539"/>
    </source>
</evidence>
<reference evidence="2 4" key="2">
    <citation type="submission" date="2017-06" db="EMBL/GenBank/DDBJ databases">
        <authorList>
            <consortium name="Pathogen Informatics"/>
        </authorList>
    </citation>
    <scope>NUCLEOTIDE SEQUENCE [LARGE SCALE GENOMIC DNA]</scope>
    <source>
        <strain evidence="2 4">NCTC12947</strain>
    </source>
</reference>
<evidence type="ECO:0000313" key="1">
    <source>
        <dbReference type="EMBL" id="AMD85202.1"/>
    </source>
</evidence>
<dbReference type="Proteomes" id="UP000215539">
    <property type="component" value="Chromosome 1"/>
</dbReference>
<dbReference type="RefSeq" id="WP_066429381.1">
    <property type="nucleotide sequence ID" value="NZ_CP014227.1"/>
</dbReference>
<protein>
    <submittedName>
        <fullName evidence="2">Uncharacterized protein</fullName>
    </submittedName>
</protein>
<accession>A0AAX2GXI1</accession>
<keyword evidence="3" id="KW-1185">Reference proteome</keyword>
<dbReference type="AlphaFoldDB" id="A0AAX2GXI1"/>
<organism evidence="2 4">
    <name type="scientific">Capnocytophaga haemolytica</name>
    <dbReference type="NCBI Taxonomy" id="45243"/>
    <lineage>
        <taxon>Bacteria</taxon>
        <taxon>Pseudomonadati</taxon>
        <taxon>Bacteroidota</taxon>
        <taxon>Flavobacteriia</taxon>
        <taxon>Flavobacteriales</taxon>
        <taxon>Flavobacteriaceae</taxon>
        <taxon>Capnocytophaga</taxon>
    </lineage>
</organism>
<evidence type="ECO:0000313" key="2">
    <source>
        <dbReference type="EMBL" id="SNV04247.1"/>
    </source>
</evidence>
<proteinExistence type="predicted"/>
<evidence type="ECO:0000313" key="3">
    <source>
        <dbReference type="Proteomes" id="UP000065822"/>
    </source>
</evidence>
<gene>
    <name evidence="1" type="ORF">AXF12_06575</name>
    <name evidence="2" type="ORF">SAMEA44541418_00393</name>
</gene>
<dbReference type="KEGG" id="chg:AXF12_06575"/>